<reference evidence="2 3" key="1">
    <citation type="submission" date="2020-01" db="EMBL/GenBank/DDBJ databases">
        <authorList>
            <consortium name="DOE Joint Genome Institute"/>
            <person name="Haridas S."/>
            <person name="Albert R."/>
            <person name="Binder M."/>
            <person name="Bloem J."/>
            <person name="Labutti K."/>
            <person name="Salamov A."/>
            <person name="Andreopoulos B."/>
            <person name="Baker S.E."/>
            <person name="Barry K."/>
            <person name="Bills G."/>
            <person name="Bluhm B.H."/>
            <person name="Cannon C."/>
            <person name="Castanera R."/>
            <person name="Culley D.E."/>
            <person name="Daum C."/>
            <person name="Ezra D."/>
            <person name="Gonzalez J.B."/>
            <person name="Henrissat B."/>
            <person name="Kuo A."/>
            <person name="Liang C."/>
            <person name="Lipzen A."/>
            <person name="Lutzoni F."/>
            <person name="Magnuson J."/>
            <person name="Mondo S."/>
            <person name="Nolan M."/>
            <person name="Ohm R."/>
            <person name="Pangilinan J."/>
            <person name="Park H.-J.H."/>
            <person name="Ramirez L."/>
            <person name="Alfaro M."/>
            <person name="Sun H."/>
            <person name="Tritt A."/>
            <person name="Yoshinaga Y."/>
            <person name="Zwiers L.-H.L."/>
            <person name="Turgeon B.G."/>
            <person name="Goodwin S.B."/>
            <person name="Spatafora J.W."/>
            <person name="Crous P.W."/>
            <person name="Grigoriev I.V."/>
        </authorList>
    </citation>
    <scope>NUCLEOTIDE SEQUENCE [LARGE SCALE GENOMIC DNA]</scope>
    <source>
        <strain evidence="2 3">CBS 611.86</strain>
    </source>
</reference>
<feature type="compositionally biased region" description="Basic residues" evidence="1">
    <location>
        <begin position="275"/>
        <end position="299"/>
    </location>
</feature>
<dbReference type="Proteomes" id="UP000481861">
    <property type="component" value="Unassembled WGS sequence"/>
</dbReference>
<feature type="region of interest" description="Disordered" evidence="1">
    <location>
        <begin position="33"/>
        <end position="305"/>
    </location>
</feature>
<comment type="caution">
    <text evidence="2">The sequence shown here is derived from an EMBL/GenBank/DDBJ whole genome shotgun (WGS) entry which is preliminary data.</text>
</comment>
<evidence type="ECO:0000313" key="3">
    <source>
        <dbReference type="Proteomes" id="UP000481861"/>
    </source>
</evidence>
<feature type="compositionally biased region" description="Basic and acidic residues" evidence="1">
    <location>
        <begin position="142"/>
        <end position="167"/>
    </location>
</feature>
<sequence length="305" mass="33272">MTMSRYFLNDILERGAPVDSTPYRTVDQAATLQEHSKANQQAQHTVTSPGQDTVKTQVRVSISSQQIQRDDDPPAPNAIEALSADHPAIANKAADLPEQSKPISDAAPVLPPVTKSSPQFPFDLEAEHPKLLVPISTKGTKRPHEDEHHEFKNDGRKFDPPPKRQKAEQGIQELRKIQYAANAAVVPDHQPNVNTEGPPESPGEEPADAEPARPGKKATRTRRRKRATAVRSVKTRAQHNLPSQTTESSTSATDIEAVDRSEVSEATEYPTPSGRPRRQAAVKAAARIKKGGGKIRSHPRASLAL</sequence>
<accession>A0A7C8MMP8</accession>
<name>A0A7C8MMP8_9PLEO</name>
<protein>
    <submittedName>
        <fullName evidence="2">Uncharacterized protein</fullName>
    </submittedName>
</protein>
<dbReference type="EMBL" id="JAADJZ010000002">
    <property type="protein sequence ID" value="KAF2877182.1"/>
    <property type="molecule type" value="Genomic_DNA"/>
</dbReference>
<organism evidence="2 3">
    <name type="scientific">Massariosphaeria phaeospora</name>
    <dbReference type="NCBI Taxonomy" id="100035"/>
    <lineage>
        <taxon>Eukaryota</taxon>
        <taxon>Fungi</taxon>
        <taxon>Dikarya</taxon>
        <taxon>Ascomycota</taxon>
        <taxon>Pezizomycotina</taxon>
        <taxon>Dothideomycetes</taxon>
        <taxon>Pleosporomycetidae</taxon>
        <taxon>Pleosporales</taxon>
        <taxon>Pleosporales incertae sedis</taxon>
        <taxon>Massariosphaeria</taxon>
    </lineage>
</organism>
<keyword evidence="3" id="KW-1185">Reference proteome</keyword>
<feature type="compositionally biased region" description="Polar residues" evidence="1">
    <location>
        <begin position="238"/>
        <end position="253"/>
    </location>
</feature>
<proteinExistence type="predicted"/>
<gene>
    <name evidence="2" type="ORF">BDV95DRAFT_663962</name>
</gene>
<feature type="compositionally biased region" description="Low complexity" evidence="1">
    <location>
        <begin position="57"/>
        <end position="67"/>
    </location>
</feature>
<evidence type="ECO:0000313" key="2">
    <source>
        <dbReference type="EMBL" id="KAF2877182.1"/>
    </source>
</evidence>
<dbReference type="AlphaFoldDB" id="A0A7C8MMP8"/>
<evidence type="ECO:0000256" key="1">
    <source>
        <dbReference type="SAM" id="MobiDB-lite"/>
    </source>
</evidence>
<feature type="compositionally biased region" description="Polar residues" evidence="1">
    <location>
        <begin position="33"/>
        <end position="56"/>
    </location>
</feature>
<feature type="compositionally biased region" description="Basic residues" evidence="1">
    <location>
        <begin position="214"/>
        <end position="237"/>
    </location>
</feature>